<dbReference type="InterPro" id="IPR002469">
    <property type="entry name" value="Peptidase_S9B_N"/>
</dbReference>
<dbReference type="Gene3D" id="2.140.10.30">
    <property type="entry name" value="Dipeptidylpeptidase IV, N-terminal domain"/>
    <property type="match status" value="1"/>
</dbReference>
<dbReference type="InterPro" id="IPR050278">
    <property type="entry name" value="Serine_Prot_S9B/DPPIV"/>
</dbReference>
<name>A0ABN9KW21_9NEOB</name>
<comment type="caution">
    <text evidence="2">The sequence shown here is derived from an EMBL/GenBank/DDBJ whole genome shotgun (WGS) entry which is preliminary data.</text>
</comment>
<gene>
    <name evidence="2" type="ORF">RIMI_LOCUS2785906</name>
</gene>
<feature type="domain" description="Dipeptidylpeptidase IV N-terminal" evidence="1">
    <location>
        <begin position="100"/>
        <end position="221"/>
    </location>
</feature>
<dbReference type="PANTHER" id="PTHR11731">
    <property type="entry name" value="PROTEASE FAMILY S9B,C DIPEPTIDYL-PEPTIDASE IV-RELATED"/>
    <property type="match status" value="1"/>
</dbReference>
<keyword evidence="3" id="KW-1185">Reference proteome</keyword>
<organism evidence="2 3">
    <name type="scientific">Ranitomeya imitator</name>
    <name type="common">mimic poison frog</name>
    <dbReference type="NCBI Taxonomy" id="111125"/>
    <lineage>
        <taxon>Eukaryota</taxon>
        <taxon>Metazoa</taxon>
        <taxon>Chordata</taxon>
        <taxon>Craniata</taxon>
        <taxon>Vertebrata</taxon>
        <taxon>Euteleostomi</taxon>
        <taxon>Amphibia</taxon>
        <taxon>Batrachia</taxon>
        <taxon>Anura</taxon>
        <taxon>Neobatrachia</taxon>
        <taxon>Hyloidea</taxon>
        <taxon>Dendrobatidae</taxon>
        <taxon>Dendrobatinae</taxon>
        <taxon>Ranitomeya</taxon>
    </lineage>
</organism>
<evidence type="ECO:0000313" key="2">
    <source>
        <dbReference type="EMBL" id="CAJ0926454.1"/>
    </source>
</evidence>
<dbReference type="EMBL" id="CAUEEQ010004002">
    <property type="protein sequence ID" value="CAJ0926454.1"/>
    <property type="molecule type" value="Genomic_DNA"/>
</dbReference>
<protein>
    <recommendedName>
        <fullName evidence="1">Dipeptidylpeptidase IV N-terminal domain-containing protein</fullName>
    </recommendedName>
</protein>
<feature type="non-terminal residue" evidence="2">
    <location>
        <position position="227"/>
    </location>
</feature>
<accession>A0ABN9KW21</accession>
<dbReference type="Pfam" id="PF00930">
    <property type="entry name" value="DPPIV_N"/>
    <property type="match status" value="1"/>
</dbReference>
<evidence type="ECO:0000259" key="1">
    <source>
        <dbReference type="Pfam" id="PF00930"/>
    </source>
</evidence>
<dbReference type="SUPFAM" id="SSF82171">
    <property type="entry name" value="DPP6 N-terminal domain-like"/>
    <property type="match status" value="1"/>
</dbReference>
<proteinExistence type="predicted"/>
<dbReference type="Proteomes" id="UP001176940">
    <property type="component" value="Unassembled WGS sequence"/>
</dbReference>
<reference evidence="2" key="1">
    <citation type="submission" date="2023-07" db="EMBL/GenBank/DDBJ databases">
        <authorList>
            <person name="Stuckert A."/>
        </authorList>
    </citation>
    <scope>NUCLEOTIDE SEQUENCE</scope>
</reference>
<evidence type="ECO:0000313" key="3">
    <source>
        <dbReference type="Proteomes" id="UP001176940"/>
    </source>
</evidence>
<dbReference type="PANTHER" id="PTHR11731:SF136">
    <property type="entry name" value="PROLYL ENDOPEPTIDASE FAP"/>
    <property type="match status" value="1"/>
</dbReference>
<sequence>MHQHFGRVRVEERTDYGNIFELEATGGCESLDVQFEGQGRVKGYSEAADFQDNGKSDREDVRDGGKIISSVLSTLSLRKREEKKEDMADRHSGILESREFFPSLPVFTSDSMSYYQILSDQDGYKHIHYVNDTMANAVQITKGRWEAVYILYVTDKAIYYTSNEFEGFPGRRNVYRISLQGKRREKQCLTCTLRKERCQYYYAKLSTNAKYYSLSCYGESLEPSPIT</sequence>